<accession>A0A6P7P307</accession>
<evidence type="ECO:0000313" key="7">
    <source>
        <dbReference type="RefSeq" id="XP_029026671.1"/>
    </source>
</evidence>
<dbReference type="GO" id="GO:0046599">
    <property type="term" value="P:regulation of centriole replication"/>
    <property type="evidence" value="ECO:0007669"/>
    <property type="project" value="TreeGrafter"/>
</dbReference>
<evidence type="ECO:0000259" key="5">
    <source>
        <dbReference type="Pfam" id="PF15309"/>
    </source>
</evidence>
<dbReference type="GO" id="GO:0005829">
    <property type="term" value="C:cytosol"/>
    <property type="evidence" value="ECO:0007669"/>
    <property type="project" value="TreeGrafter"/>
</dbReference>
<feature type="compositionally biased region" description="Basic and acidic residues" evidence="4">
    <location>
        <begin position="364"/>
        <end position="386"/>
    </location>
</feature>
<dbReference type="RefSeq" id="XP_029026671.1">
    <property type="nucleotide sequence ID" value="XM_029170838.3"/>
</dbReference>
<feature type="region of interest" description="Disordered" evidence="4">
    <location>
        <begin position="726"/>
        <end position="749"/>
    </location>
</feature>
<proteinExistence type="predicted"/>
<dbReference type="PANTHER" id="PTHR21553:SF26">
    <property type="entry name" value="ALMS MOTIF DOMAIN-CONTAINING PROTEIN"/>
    <property type="match status" value="1"/>
</dbReference>
<dbReference type="Proteomes" id="UP000515150">
    <property type="component" value="Chromosome 13"/>
</dbReference>
<feature type="region of interest" description="Disordered" evidence="4">
    <location>
        <begin position="1009"/>
        <end position="1038"/>
    </location>
</feature>
<feature type="region of interest" description="Disordered" evidence="4">
    <location>
        <begin position="1155"/>
        <end position="1188"/>
    </location>
</feature>
<feature type="compositionally biased region" description="Polar residues" evidence="4">
    <location>
        <begin position="1025"/>
        <end position="1034"/>
    </location>
</feature>
<dbReference type="CTD" id="85459"/>
<keyword evidence="3" id="KW-0206">Cytoskeleton</keyword>
<gene>
    <name evidence="7" type="primary">cep295</name>
</gene>
<comment type="subcellular location">
    <subcellularLocation>
        <location evidence="1">Cytoplasm</location>
        <location evidence="1">Cytoskeleton</location>
        <location evidence="1">Microtubule organizing center</location>
        <location evidence="1">Centrosome</location>
    </subcellularLocation>
</comment>
<organism evidence="6 7">
    <name type="scientific">Betta splendens</name>
    <name type="common">Siamese fighting fish</name>
    <dbReference type="NCBI Taxonomy" id="158456"/>
    <lineage>
        <taxon>Eukaryota</taxon>
        <taxon>Metazoa</taxon>
        <taxon>Chordata</taxon>
        <taxon>Craniata</taxon>
        <taxon>Vertebrata</taxon>
        <taxon>Euteleostomi</taxon>
        <taxon>Actinopterygii</taxon>
        <taxon>Neopterygii</taxon>
        <taxon>Teleostei</taxon>
        <taxon>Neoteleostei</taxon>
        <taxon>Acanthomorphata</taxon>
        <taxon>Anabantaria</taxon>
        <taxon>Anabantiformes</taxon>
        <taxon>Anabantoidei</taxon>
        <taxon>Osphronemidae</taxon>
        <taxon>Betta</taxon>
    </lineage>
</organism>
<dbReference type="InterPro" id="IPR029299">
    <property type="entry name" value="ALMS_motif"/>
</dbReference>
<feature type="region of interest" description="Disordered" evidence="4">
    <location>
        <begin position="356"/>
        <end position="474"/>
    </location>
</feature>
<evidence type="ECO:0000313" key="6">
    <source>
        <dbReference type="Proteomes" id="UP000515150"/>
    </source>
</evidence>
<dbReference type="GO" id="GO:0005814">
    <property type="term" value="C:centriole"/>
    <property type="evidence" value="ECO:0007669"/>
    <property type="project" value="TreeGrafter"/>
</dbReference>
<feature type="compositionally biased region" description="Polar residues" evidence="4">
    <location>
        <begin position="1633"/>
        <end position="1647"/>
    </location>
</feature>
<feature type="region of interest" description="Disordered" evidence="4">
    <location>
        <begin position="208"/>
        <end position="243"/>
    </location>
</feature>
<feature type="region of interest" description="Disordered" evidence="4">
    <location>
        <begin position="531"/>
        <end position="556"/>
    </location>
</feature>
<dbReference type="GeneID" id="114867811"/>
<dbReference type="InParanoid" id="A0A6P7P307"/>
<feature type="region of interest" description="Disordered" evidence="4">
    <location>
        <begin position="1594"/>
        <end position="1657"/>
    </location>
</feature>
<feature type="compositionally biased region" description="Basic and acidic residues" evidence="4">
    <location>
        <begin position="216"/>
        <end position="243"/>
    </location>
</feature>
<evidence type="ECO:0000256" key="1">
    <source>
        <dbReference type="ARBA" id="ARBA00004300"/>
    </source>
</evidence>
<dbReference type="OrthoDB" id="6359887at2759"/>
<feature type="region of interest" description="Disordered" evidence="4">
    <location>
        <begin position="858"/>
        <end position="906"/>
    </location>
</feature>
<feature type="domain" description="ALMS motif" evidence="5">
    <location>
        <begin position="1626"/>
        <end position="1728"/>
    </location>
</feature>
<reference evidence="7" key="1">
    <citation type="submission" date="2025-08" db="UniProtKB">
        <authorList>
            <consortium name="RefSeq"/>
        </authorList>
    </citation>
    <scope>IDENTIFICATION</scope>
</reference>
<dbReference type="PANTHER" id="PTHR21553">
    <property type="entry name" value="ALMS1-RELATED"/>
    <property type="match status" value="1"/>
</dbReference>
<keyword evidence="2" id="KW-0963">Cytoplasm</keyword>
<name>A0A6P7P307_BETSP</name>
<feature type="compositionally biased region" description="Polar residues" evidence="4">
    <location>
        <begin position="400"/>
        <end position="440"/>
    </location>
</feature>
<evidence type="ECO:0000256" key="2">
    <source>
        <dbReference type="ARBA" id="ARBA00022490"/>
    </source>
</evidence>
<keyword evidence="6" id="KW-1185">Reference proteome</keyword>
<dbReference type="Pfam" id="PF15309">
    <property type="entry name" value="ALMS_motif"/>
    <property type="match status" value="1"/>
</dbReference>
<feature type="compositionally biased region" description="Polar residues" evidence="4">
    <location>
        <begin position="1174"/>
        <end position="1188"/>
    </location>
</feature>
<dbReference type="GO" id="GO:0005813">
    <property type="term" value="C:centrosome"/>
    <property type="evidence" value="ECO:0007669"/>
    <property type="project" value="UniProtKB-SubCell"/>
</dbReference>
<protein>
    <submittedName>
        <fullName evidence="7">Centrosomal protein of 295 kDa</fullName>
    </submittedName>
</protein>
<sequence length="1731" mass="193793">MRRKVSKLRPSPNEEARLIREEQERRRKLRIQQVREQQRCIAIQIRQDVERRRQCELEQLGEELRHGWERQQREKLEMLQRLYQESLQLLGQGHRSAKDNKPDLAAVAQKEVENHTKAEERYCEALKELKLQRLKDHEVQTLAINARKMALQTEKERAAKVASLPPPPPNTVKQYTDSKNPHVVKKSDVVAFALTYHMPECTVNREGHAQQTNAHEGAELEARRQHHLQTDEKRKREEQLEKSRLRGKEALRREHLMQDRKRLLVELEHMQQTDLLRRRQQVSHMPPQIFQPLYKRHEMREDLQREMEFAFEDMYTGERRVKGDLMVQLMPETLPALSINSQDQELDITMDEVVTPDTENAQPDAKEEAERNEQETRVHVQSDKPKPAPRPALRKLLDRIQSQRSQWADHSSRVPTTDSFPVLSNQASEHDTTINTGSLTSEEKENPPPLKLLQPSHSPLALETSGDSTESETPAPCVLVNRMEEEEQKTGEVELEKEKQLVLLQQLEEQKSQLEQLLLEAQQEREHLKSAAESSVTLPAGPQPVVSELGTPAGEDDHTRRIRQYQRQMLEQKRIHQRSLEVARQRLEEYQRALRIRYSVTSCLLLPAVSHPGLSQSLQTTQSVNLPNLLQVPMTLAEAANIPVKMQTSMEVPTREPDMQVSTVCSTGSSFGVGSKLLPDKLKPMSNSLRNQQLDGVTEQPGSLRPSSSYTLSMANKPFTTHHSANIRPLSGPVHPISRSVTESSSPLKGCVDTRSGSFLQMDSLDFKKLQIGSLRTEEDDLDCQRNYVQEVQRGGLGQRVEVVPPKQQEEQRHGQKVQMEQMKQQKKLVPEPQVVENTKQTRLQLLTSLLKAIEESSGGTLSHLEEPPRLHSQINHDQRDPDIQTDAPRPASVLHTGIHPSHRVTKPPVTRVRLGTVKVMTEQHELSVIQEVEMLADNSLITGAEGSVAASHIADSGGVWEAHEECEWSVALDDALQPFALSGCGQPTDESLSGSTAISGSWRKRLLMGTGPSHKPLRPDPVLSVNSPLSSDSGRGADLSGPVVLSFPSHTESPHRAADSDCLSSTISTGSYISTEPDQNADRCDQEVSTGADLIHIGSLPGQSSTAGGPLFNDSSIQQIIQKYMRELDISLSTCGMAACEAPHVEVPITSVQRSLGQAPEHGAATGARSVSHGPSSSNAAGTRRSTQEYNCLASPVLRPVLHSEDPDVVQLAEESSCVGSEQSAEVPLVGHPSAHSSMIGQLPTCSDPDGWDSTMSRMIGSTHWLSRGEDFYAGHLMGLLGLEQSTTWLNDGQGESQMRPLVGELDEHHSESSGERSHVEASMLHGTVQSLDPDLAPERTEASSGLDSFYPLLPEVTHNNTADLSTSFHLPEHDVPDSPVDQSAWGLSPVSSPANETHPDQMVGSEKSPERLRSQEQYMCLSVLRERPAISTDVDPMAVTVSHLPLCDTSDMSTLQEEVDGRNDGDPVTTEGRCAVEHSSDLRYDFPVLSKVLDVSSERELLERSGITLVSLADTTVDEREEDEQSDKEYEKIQKEKTGPEFTLLPEEKHQSCPVTFLEFQWTPGRNLEEDVYRQKRAILLHKSSQRVEKLKAKGCVAKSRPEMTRGPANSEPVTSKAISKSGPHRKIPKPNTTGGSGSFEQRSLLQPPPGRPCRLQIVDGVKTFTPEPRKRDVSEMHQRTRRLYEQLEEVKHQRAMRSRHEAYAQNRLKAKEFHKKTLQKLRARQTSP</sequence>
<feature type="region of interest" description="Disordered" evidence="4">
    <location>
        <begin position="1378"/>
        <end position="1414"/>
    </location>
</feature>
<dbReference type="KEGG" id="bspl:114867811"/>
<evidence type="ECO:0000256" key="4">
    <source>
        <dbReference type="SAM" id="MobiDB-lite"/>
    </source>
</evidence>
<feature type="compositionally biased region" description="Basic and acidic residues" evidence="4">
    <location>
        <begin position="864"/>
        <end position="883"/>
    </location>
</feature>
<evidence type="ECO:0000256" key="3">
    <source>
        <dbReference type="ARBA" id="ARBA00023212"/>
    </source>
</evidence>